<evidence type="ECO:0000256" key="3">
    <source>
        <dbReference type="SAM" id="MobiDB-lite"/>
    </source>
</evidence>
<comment type="similarity">
    <text evidence="1 2">Belongs to the anti-sigma-factor antagonist family.</text>
</comment>
<dbReference type="GO" id="GO:0043856">
    <property type="term" value="F:anti-sigma factor antagonist activity"/>
    <property type="evidence" value="ECO:0007669"/>
    <property type="project" value="InterPro"/>
</dbReference>
<dbReference type="InterPro" id="IPR003658">
    <property type="entry name" value="Anti-sigma_ant"/>
</dbReference>
<dbReference type="PANTHER" id="PTHR33495">
    <property type="entry name" value="ANTI-SIGMA FACTOR ANTAGONIST TM_1081-RELATED-RELATED"/>
    <property type="match status" value="1"/>
</dbReference>
<dbReference type="InterPro" id="IPR002645">
    <property type="entry name" value="STAS_dom"/>
</dbReference>
<dbReference type="PROSITE" id="PS50801">
    <property type="entry name" value="STAS"/>
    <property type="match status" value="1"/>
</dbReference>
<organism evidence="5 6">
    <name type="scientific">Candidatus Micropelagius thuwalensis</name>
    <dbReference type="NCBI Taxonomy" id="1397666"/>
    <lineage>
        <taxon>Bacteria</taxon>
        <taxon>Pseudomonadati</taxon>
        <taxon>Pseudomonadota</taxon>
        <taxon>Alphaproteobacteria</taxon>
        <taxon>PS1 clade</taxon>
        <taxon>Candidatus Micropelagius</taxon>
    </lineage>
</organism>
<dbReference type="AlphaFoldDB" id="U2WS80"/>
<name>U2WS80_9PROT</name>
<evidence type="ECO:0000256" key="1">
    <source>
        <dbReference type="ARBA" id="ARBA00009013"/>
    </source>
</evidence>
<evidence type="ECO:0000259" key="4">
    <source>
        <dbReference type="PROSITE" id="PS50801"/>
    </source>
</evidence>
<sequence>MLRRHEKVLKMPFKFTKSSDQLVLTLSGDIDLEITPDVKNELSENLEDVSRFEIDGRQVNYIDSSGISILVIAMQSCKQKNIDFSISKASDELMRVIELAHLEKLFTIDEQTGPADLVDVDVFSDTGANDKKIVENIYQNDDDLIAQELADLGGEDTASIGAAQNSELSQDPIQENTESDAATDTENAENKGLFKPGTF</sequence>
<dbReference type="SUPFAM" id="SSF52091">
    <property type="entry name" value="SpoIIaa-like"/>
    <property type="match status" value="1"/>
</dbReference>
<accession>U2WS80</accession>
<keyword evidence="6" id="KW-1185">Reference proteome</keyword>
<feature type="domain" description="STAS" evidence="4">
    <location>
        <begin position="11"/>
        <end position="102"/>
    </location>
</feature>
<evidence type="ECO:0000313" key="5">
    <source>
        <dbReference type="EMBL" id="ERL46398.1"/>
    </source>
</evidence>
<dbReference type="InterPro" id="IPR036513">
    <property type="entry name" value="STAS_dom_sf"/>
</dbReference>
<feature type="compositionally biased region" description="Acidic residues" evidence="3">
    <location>
        <begin position="177"/>
        <end position="187"/>
    </location>
</feature>
<dbReference type="Proteomes" id="UP000016762">
    <property type="component" value="Unassembled WGS sequence"/>
</dbReference>
<evidence type="ECO:0000256" key="2">
    <source>
        <dbReference type="RuleBase" id="RU003749"/>
    </source>
</evidence>
<dbReference type="Gene3D" id="3.30.750.24">
    <property type="entry name" value="STAS domain"/>
    <property type="match status" value="1"/>
</dbReference>
<reference evidence="5 6" key="1">
    <citation type="journal article" date="2014" name="FEMS Microbiol. Ecol.">
        <title>Genomic differentiation among two strains of the PS1 clade isolated from geographically separated marine habitats.</title>
        <authorList>
            <person name="Jimenez-Infante F."/>
            <person name="Ngugi D.K."/>
            <person name="Alam I."/>
            <person name="Rashid M."/>
            <person name="Baalawi W."/>
            <person name="Kamau A.A."/>
            <person name="Bajic V.B."/>
            <person name="Stingl U."/>
        </authorList>
    </citation>
    <scope>NUCLEOTIDE SEQUENCE [LARGE SCALE GENOMIC DNA]</scope>
    <source>
        <strain evidence="5 6">RS24</strain>
    </source>
</reference>
<dbReference type="CDD" id="cd07043">
    <property type="entry name" value="STAS_anti-anti-sigma_factors"/>
    <property type="match status" value="1"/>
</dbReference>
<comment type="caution">
    <text evidence="5">The sequence shown here is derived from an EMBL/GenBank/DDBJ whole genome shotgun (WGS) entry which is preliminary data.</text>
</comment>
<dbReference type="Pfam" id="PF01740">
    <property type="entry name" value="STAS"/>
    <property type="match status" value="1"/>
</dbReference>
<proteinExistence type="inferred from homology"/>
<feature type="compositionally biased region" description="Polar residues" evidence="3">
    <location>
        <begin position="162"/>
        <end position="176"/>
    </location>
</feature>
<dbReference type="NCBIfam" id="TIGR00377">
    <property type="entry name" value="ant_ant_sig"/>
    <property type="match status" value="1"/>
</dbReference>
<protein>
    <recommendedName>
        <fullName evidence="2">Anti-sigma factor antagonist</fullName>
    </recommendedName>
</protein>
<evidence type="ECO:0000313" key="6">
    <source>
        <dbReference type="Proteomes" id="UP000016762"/>
    </source>
</evidence>
<dbReference type="eggNOG" id="COG1366">
    <property type="taxonomic scope" value="Bacteria"/>
</dbReference>
<dbReference type="EMBL" id="AWXE01000004">
    <property type="protein sequence ID" value="ERL46398.1"/>
    <property type="molecule type" value="Genomic_DNA"/>
</dbReference>
<dbReference type="STRING" id="1397666.RS24_01396"/>
<dbReference type="PANTHER" id="PTHR33495:SF2">
    <property type="entry name" value="ANTI-SIGMA FACTOR ANTAGONIST TM_1081-RELATED"/>
    <property type="match status" value="1"/>
</dbReference>
<gene>
    <name evidence="5" type="ORF">RS24_01396</name>
</gene>
<feature type="region of interest" description="Disordered" evidence="3">
    <location>
        <begin position="159"/>
        <end position="199"/>
    </location>
</feature>